<dbReference type="AlphaFoldDB" id="A0A9I9CK04"/>
<evidence type="ECO:0000313" key="2">
    <source>
        <dbReference type="EnsemblPlants" id="MELO3C004747.2.1"/>
    </source>
</evidence>
<evidence type="ECO:0000256" key="1">
    <source>
        <dbReference type="SAM" id="MobiDB-lite"/>
    </source>
</evidence>
<feature type="region of interest" description="Disordered" evidence="1">
    <location>
        <begin position="1"/>
        <end position="67"/>
    </location>
</feature>
<accession>A0A9I9CK04</accession>
<organism evidence="2">
    <name type="scientific">Cucumis melo</name>
    <name type="common">Muskmelon</name>
    <dbReference type="NCBI Taxonomy" id="3656"/>
    <lineage>
        <taxon>Eukaryota</taxon>
        <taxon>Viridiplantae</taxon>
        <taxon>Streptophyta</taxon>
        <taxon>Embryophyta</taxon>
        <taxon>Tracheophyta</taxon>
        <taxon>Spermatophyta</taxon>
        <taxon>Magnoliopsida</taxon>
        <taxon>eudicotyledons</taxon>
        <taxon>Gunneridae</taxon>
        <taxon>Pentapetalae</taxon>
        <taxon>rosids</taxon>
        <taxon>fabids</taxon>
        <taxon>Cucurbitales</taxon>
        <taxon>Cucurbitaceae</taxon>
        <taxon>Benincaseae</taxon>
        <taxon>Cucumis</taxon>
    </lineage>
</organism>
<protein>
    <submittedName>
        <fullName evidence="2">Uncharacterized protein</fullName>
    </submittedName>
</protein>
<feature type="compositionally biased region" description="Low complexity" evidence="1">
    <location>
        <begin position="35"/>
        <end position="50"/>
    </location>
</feature>
<dbReference type="EnsemblPlants" id="MELO3C004747.2.1">
    <property type="protein sequence ID" value="MELO3C004747.2.1"/>
    <property type="gene ID" value="MELO3C004747.2"/>
</dbReference>
<name>A0A9I9CK04_CUCME</name>
<proteinExistence type="predicted"/>
<sequence length="67" mass="7396">MSRNQKQLSHGHGSRASSEWVTVRRSGGAIRVESFTRSRSSVASRRGSPSDVGRRRRSPSAVVVRCE</sequence>
<reference evidence="2" key="1">
    <citation type="submission" date="2023-03" db="UniProtKB">
        <authorList>
            <consortium name="EnsemblPlants"/>
        </authorList>
    </citation>
    <scope>IDENTIFICATION</scope>
</reference>
<dbReference type="Gramene" id="MELO3C004747.2.1">
    <property type="protein sequence ID" value="MELO3C004747.2.1"/>
    <property type="gene ID" value="MELO3C004747.2"/>
</dbReference>